<accession>A0A2N1J7C4</accession>
<feature type="region of interest" description="Disordered" evidence="1">
    <location>
        <begin position="238"/>
        <end position="276"/>
    </location>
</feature>
<evidence type="ECO:0000313" key="3">
    <source>
        <dbReference type="Proteomes" id="UP000232875"/>
    </source>
</evidence>
<protein>
    <submittedName>
        <fullName evidence="2">Uncharacterized protein</fullName>
    </submittedName>
</protein>
<keyword evidence="3" id="KW-1185">Reference proteome</keyword>
<evidence type="ECO:0000313" key="2">
    <source>
        <dbReference type="EMBL" id="PKI82362.1"/>
    </source>
</evidence>
<feature type="compositionally biased region" description="Polar residues" evidence="1">
    <location>
        <begin position="258"/>
        <end position="276"/>
    </location>
</feature>
<sequence>MEHGKVDGVESDCGASDLDTFDVLEDYQIDKNDAYASSERGAPPPYSDLHDAFEQLLHQSSVIMVRNGLKPLGNYFVNVVMGLYTPDGRRLGTMSCDPIEKRKFYNPANYCIHVAGPDGEVLLKIKRPGLHVAFVYGPDGHCIGSVTRSLSIPPAYELRATAPETGRLSETHFGVIKKSLMARQTYPMTYRNGSCYVTADAPSECLPQKDDYLECLHHTKELERAHVFQERLIQMQAEDSKRAREAGKGGSNGPSLGLINTETGEINTNGANQAKQ</sequence>
<evidence type="ECO:0000256" key="1">
    <source>
        <dbReference type="SAM" id="MobiDB-lite"/>
    </source>
</evidence>
<name>A0A2N1J7C4_9BASI</name>
<proteinExistence type="predicted"/>
<dbReference type="Proteomes" id="UP000232875">
    <property type="component" value="Unassembled WGS sequence"/>
</dbReference>
<reference evidence="2 3" key="1">
    <citation type="submission" date="2017-10" db="EMBL/GenBank/DDBJ databases">
        <title>A novel species of cold-tolerant Malassezia isolated from bats.</title>
        <authorList>
            <person name="Lorch J.M."/>
            <person name="Palmer J.M."/>
            <person name="Vanderwolf K.J."/>
            <person name="Schmidt K.Z."/>
            <person name="Verant M.L."/>
            <person name="Weller T.J."/>
            <person name="Blehert D.S."/>
        </authorList>
    </citation>
    <scope>NUCLEOTIDE SEQUENCE [LARGE SCALE GENOMIC DNA]</scope>
    <source>
        <strain evidence="2 3">NWHC:44797-103</strain>
    </source>
</reference>
<organism evidence="2 3">
    <name type="scientific">Malassezia vespertilionis</name>
    <dbReference type="NCBI Taxonomy" id="2020962"/>
    <lineage>
        <taxon>Eukaryota</taxon>
        <taxon>Fungi</taxon>
        <taxon>Dikarya</taxon>
        <taxon>Basidiomycota</taxon>
        <taxon>Ustilaginomycotina</taxon>
        <taxon>Malasseziomycetes</taxon>
        <taxon>Malasseziales</taxon>
        <taxon>Malasseziaceae</taxon>
        <taxon>Malassezia</taxon>
    </lineage>
</organism>
<dbReference type="STRING" id="2020962.A0A2N1J7C4"/>
<feature type="compositionally biased region" description="Basic and acidic residues" evidence="1">
    <location>
        <begin position="238"/>
        <end position="247"/>
    </location>
</feature>
<gene>
    <name evidence="2" type="ORF">MVES_003740</name>
</gene>
<dbReference type="AlphaFoldDB" id="A0A2N1J7C4"/>
<dbReference type="OrthoDB" id="3362168at2759"/>
<dbReference type="EMBL" id="KZ454996">
    <property type="protein sequence ID" value="PKI82362.1"/>
    <property type="molecule type" value="Genomic_DNA"/>
</dbReference>